<feature type="compositionally biased region" description="Polar residues" evidence="1">
    <location>
        <begin position="37"/>
        <end position="48"/>
    </location>
</feature>
<evidence type="ECO:0000313" key="2">
    <source>
        <dbReference type="EMBL" id="CAA9548989.1"/>
    </source>
</evidence>
<feature type="region of interest" description="Disordered" evidence="1">
    <location>
        <begin position="1"/>
        <end position="24"/>
    </location>
</feature>
<feature type="region of interest" description="Disordered" evidence="1">
    <location>
        <begin position="29"/>
        <end position="48"/>
    </location>
</feature>
<accession>A0A6J4UFJ0</accession>
<feature type="compositionally biased region" description="Basic and acidic residues" evidence="1">
    <location>
        <begin position="1"/>
        <end position="11"/>
    </location>
</feature>
<proteinExistence type="predicted"/>
<gene>
    <name evidence="2" type="ORF">AVDCRST_MAG87-709</name>
</gene>
<sequence>MDRPGTPRLETRPCWTSRAEPEALAYDRASLPITGFNPDSTRKQGATK</sequence>
<evidence type="ECO:0000256" key="1">
    <source>
        <dbReference type="SAM" id="MobiDB-lite"/>
    </source>
</evidence>
<dbReference type="EMBL" id="CADCWJ010000171">
    <property type="protein sequence ID" value="CAA9548989.1"/>
    <property type="molecule type" value="Genomic_DNA"/>
</dbReference>
<name>A0A6J4UFJ0_9BACT</name>
<dbReference type="AlphaFoldDB" id="A0A6J4UFJ0"/>
<protein>
    <submittedName>
        <fullName evidence="2">Uncharacterized protein</fullName>
    </submittedName>
</protein>
<reference evidence="2" key="1">
    <citation type="submission" date="2020-02" db="EMBL/GenBank/DDBJ databases">
        <authorList>
            <person name="Meier V. D."/>
        </authorList>
    </citation>
    <scope>NUCLEOTIDE SEQUENCE</scope>
    <source>
        <strain evidence="2">AVDCRST_MAG87</strain>
    </source>
</reference>
<organism evidence="2">
    <name type="scientific">uncultured Thermomicrobiales bacterium</name>
    <dbReference type="NCBI Taxonomy" id="1645740"/>
    <lineage>
        <taxon>Bacteria</taxon>
        <taxon>Pseudomonadati</taxon>
        <taxon>Thermomicrobiota</taxon>
        <taxon>Thermomicrobia</taxon>
        <taxon>Thermomicrobiales</taxon>
        <taxon>environmental samples</taxon>
    </lineage>
</organism>